<dbReference type="RefSeq" id="WP_102390756.1">
    <property type="nucleotide sequence ID" value="NZ_MDAL01000017.1"/>
</dbReference>
<evidence type="ECO:0000313" key="1">
    <source>
        <dbReference type="EMBL" id="PMN92695.1"/>
    </source>
</evidence>
<evidence type="ECO:0000313" key="2">
    <source>
        <dbReference type="Proteomes" id="UP000235387"/>
    </source>
</evidence>
<reference evidence="2" key="1">
    <citation type="submission" date="2016-07" db="EMBL/GenBank/DDBJ databases">
        <title>Nontailed viruses are major unrecognized killers of bacteria in the ocean.</title>
        <authorList>
            <person name="Kauffman K."/>
            <person name="Hussain F."/>
            <person name="Yang J."/>
            <person name="Arevalo P."/>
            <person name="Brown J."/>
            <person name="Cutler M."/>
            <person name="Kelly L."/>
            <person name="Polz M.F."/>
        </authorList>
    </citation>
    <scope>NUCLEOTIDE SEQUENCE [LARGE SCALE GENOMIC DNA]</scope>
    <source>
        <strain evidence="2">10N.261.45.A10</strain>
    </source>
</reference>
<organism evidence="1 2">
    <name type="scientific">Enterovibrio norvegicus</name>
    <dbReference type="NCBI Taxonomy" id="188144"/>
    <lineage>
        <taxon>Bacteria</taxon>
        <taxon>Pseudomonadati</taxon>
        <taxon>Pseudomonadota</taxon>
        <taxon>Gammaproteobacteria</taxon>
        <taxon>Vibrionales</taxon>
        <taxon>Vibrionaceae</taxon>
        <taxon>Enterovibrio</taxon>
    </lineage>
</organism>
<proteinExistence type="predicted"/>
<dbReference type="AlphaFoldDB" id="A0A2N7LBP6"/>
<dbReference type="Proteomes" id="UP000235387">
    <property type="component" value="Unassembled WGS sequence"/>
</dbReference>
<dbReference type="EMBL" id="MDAL01000017">
    <property type="protein sequence ID" value="PMN92695.1"/>
    <property type="molecule type" value="Genomic_DNA"/>
</dbReference>
<gene>
    <name evidence="1" type="ORF">BCT23_14555</name>
</gene>
<comment type="caution">
    <text evidence="1">The sequence shown here is derived from an EMBL/GenBank/DDBJ whole genome shotgun (WGS) entry which is preliminary data.</text>
</comment>
<accession>A0A2N7LBP6</accession>
<sequence length="107" mass="12215">MFKKTIINNTEWCIIVTFLLGSDSEERPQVSETKTFTVKSFTSVQIEYGNLKNGFINGIRILSDIGDRKVDITQTIRDENKELDDMLNNSFALEINSLNPLQIQKVS</sequence>
<protein>
    <submittedName>
        <fullName evidence="1">Uncharacterized protein</fullName>
    </submittedName>
</protein>
<name>A0A2N7LBP6_9GAMM</name>